<evidence type="ECO:0000256" key="5">
    <source>
        <dbReference type="ARBA" id="ARBA00023125"/>
    </source>
</evidence>
<feature type="region of interest" description="Disordered" evidence="8">
    <location>
        <begin position="1"/>
        <end position="28"/>
    </location>
</feature>
<keyword evidence="6 7" id="KW-0413">Isomerase</keyword>
<dbReference type="InterPro" id="IPR002205">
    <property type="entry name" value="Topo_IIA_dom_A"/>
</dbReference>
<feature type="region of interest" description="Disordered" evidence="8">
    <location>
        <begin position="380"/>
        <end position="408"/>
    </location>
</feature>
<dbReference type="PROSITE" id="PS52040">
    <property type="entry name" value="TOPO_IIA"/>
    <property type="match status" value="1"/>
</dbReference>
<evidence type="ECO:0000256" key="4">
    <source>
        <dbReference type="ARBA" id="ARBA00023029"/>
    </source>
</evidence>
<dbReference type="SUPFAM" id="SSF56719">
    <property type="entry name" value="Type II DNA topoisomerase"/>
    <property type="match status" value="2"/>
</dbReference>
<dbReference type="EMBL" id="WTPX01000110">
    <property type="protein sequence ID" value="NNJ26963.1"/>
    <property type="molecule type" value="Genomic_DNA"/>
</dbReference>
<feature type="active site" description="O-(5'-phospho-DNA)-tyrosine intermediate" evidence="7">
    <location>
        <position position="146"/>
    </location>
</feature>
<dbReference type="Gene3D" id="1.10.268.10">
    <property type="entry name" value="Topoisomerase, domain 3"/>
    <property type="match status" value="1"/>
</dbReference>
<keyword evidence="5 7" id="KW-0238">DNA-binding</keyword>
<dbReference type="SUPFAM" id="SSF101904">
    <property type="entry name" value="GyrA/ParC C-terminal domain-like"/>
    <property type="match status" value="1"/>
</dbReference>
<evidence type="ECO:0000259" key="9">
    <source>
        <dbReference type="PROSITE" id="PS52040"/>
    </source>
</evidence>
<evidence type="ECO:0000313" key="11">
    <source>
        <dbReference type="Proteomes" id="UP000609651"/>
    </source>
</evidence>
<dbReference type="InterPro" id="IPR035516">
    <property type="entry name" value="Gyrase/topoIV_suA_C"/>
</dbReference>
<accession>A0ABX1VI54</accession>
<name>A0ABX1VI54_9PLAN</name>
<evidence type="ECO:0000256" key="6">
    <source>
        <dbReference type="ARBA" id="ARBA00023235"/>
    </source>
</evidence>
<dbReference type="Proteomes" id="UP000609651">
    <property type="component" value="Unassembled WGS sequence"/>
</dbReference>
<dbReference type="Gene3D" id="3.30.1360.40">
    <property type="match status" value="1"/>
</dbReference>
<keyword evidence="11" id="KW-1185">Reference proteome</keyword>
<evidence type="ECO:0000256" key="2">
    <source>
        <dbReference type="ARBA" id="ARBA00008263"/>
    </source>
</evidence>
<evidence type="ECO:0000313" key="10">
    <source>
        <dbReference type="EMBL" id="NNJ26963.1"/>
    </source>
</evidence>
<keyword evidence="4 7" id="KW-0799">Topoisomerase</keyword>
<evidence type="ECO:0000256" key="1">
    <source>
        <dbReference type="ARBA" id="ARBA00000185"/>
    </source>
</evidence>
<dbReference type="InterPro" id="IPR013757">
    <property type="entry name" value="Topo_IIA_A_a_sf"/>
</dbReference>
<dbReference type="GO" id="GO:0003918">
    <property type="term" value="F:DNA topoisomerase type II (double strand cut, ATP-hydrolyzing) activity"/>
    <property type="evidence" value="ECO:0007669"/>
    <property type="project" value="UniProtKB-EC"/>
</dbReference>
<evidence type="ECO:0000256" key="7">
    <source>
        <dbReference type="PROSITE-ProRule" id="PRU01384"/>
    </source>
</evidence>
<organism evidence="10 11">
    <name type="scientific">Alienimonas chondri</name>
    <dbReference type="NCBI Taxonomy" id="2681879"/>
    <lineage>
        <taxon>Bacteria</taxon>
        <taxon>Pseudomonadati</taxon>
        <taxon>Planctomycetota</taxon>
        <taxon>Planctomycetia</taxon>
        <taxon>Planctomycetales</taxon>
        <taxon>Planctomycetaceae</taxon>
        <taxon>Alienimonas</taxon>
    </lineage>
</organism>
<feature type="domain" description="Topo IIA-type catalytic" evidence="9">
    <location>
        <begin position="57"/>
        <end position="588"/>
    </location>
</feature>
<dbReference type="InterPro" id="IPR013758">
    <property type="entry name" value="Topo_IIA_A/C_ab"/>
</dbReference>
<dbReference type="Pfam" id="PF00521">
    <property type="entry name" value="DNA_topoisoIV"/>
    <property type="match status" value="2"/>
</dbReference>
<dbReference type="Pfam" id="PF03989">
    <property type="entry name" value="DNA_gyraseA_C"/>
    <property type="match status" value="3"/>
</dbReference>
<dbReference type="InterPro" id="IPR050220">
    <property type="entry name" value="Type_II_DNA_Topoisomerases"/>
</dbReference>
<comment type="caution">
    <text evidence="10">The sequence shown here is derived from an EMBL/GenBank/DDBJ whole genome shotgun (WGS) entry which is preliminary data.</text>
</comment>
<dbReference type="InterPro" id="IPR006691">
    <property type="entry name" value="GyrA/parC_rep"/>
</dbReference>
<dbReference type="Gene3D" id="2.120.10.90">
    <property type="entry name" value="DNA gyrase/topoisomerase IV, subunit A, C-terminal"/>
    <property type="match status" value="1"/>
</dbReference>
<feature type="compositionally biased region" description="Acidic residues" evidence="8">
    <location>
        <begin position="397"/>
        <end position="408"/>
    </location>
</feature>
<dbReference type="InterPro" id="IPR013760">
    <property type="entry name" value="Topo_IIA-like_dom_sf"/>
</dbReference>
<feature type="compositionally biased region" description="Polar residues" evidence="8">
    <location>
        <begin position="1"/>
        <end position="11"/>
    </location>
</feature>
<dbReference type="EC" id="5.6.2.2" evidence="3"/>
<comment type="catalytic activity">
    <reaction evidence="1 7">
        <text>ATP-dependent breakage, passage and rejoining of double-stranded DNA.</text>
        <dbReference type="EC" id="5.6.2.2"/>
    </reaction>
</comment>
<evidence type="ECO:0000256" key="3">
    <source>
        <dbReference type="ARBA" id="ARBA00012895"/>
    </source>
</evidence>
<dbReference type="SMART" id="SM00434">
    <property type="entry name" value="TOP4c"/>
    <property type="match status" value="1"/>
</dbReference>
<evidence type="ECO:0000256" key="8">
    <source>
        <dbReference type="SAM" id="MobiDB-lite"/>
    </source>
</evidence>
<dbReference type="PANTHER" id="PTHR43493">
    <property type="entry name" value="DNA GYRASE/TOPOISOMERASE SUBUNIT A"/>
    <property type="match status" value="1"/>
</dbReference>
<dbReference type="PANTHER" id="PTHR43493:SF5">
    <property type="entry name" value="DNA GYRASE SUBUNIT A, CHLOROPLASTIC_MITOCHONDRIAL"/>
    <property type="match status" value="1"/>
</dbReference>
<dbReference type="RefSeq" id="WP_171188505.1">
    <property type="nucleotide sequence ID" value="NZ_WTPX01000110.1"/>
</dbReference>
<protein>
    <recommendedName>
        <fullName evidence="3">DNA topoisomerase (ATP-hydrolyzing)</fullName>
        <ecNumber evidence="3">5.6.2.2</ecNumber>
    </recommendedName>
</protein>
<dbReference type="Gene3D" id="3.90.199.10">
    <property type="entry name" value="Topoisomerase II, domain 5"/>
    <property type="match status" value="1"/>
</dbReference>
<feature type="compositionally biased region" description="Basic residues" evidence="8">
    <location>
        <begin position="12"/>
        <end position="22"/>
    </location>
</feature>
<comment type="similarity">
    <text evidence="2">Belongs to the type II topoisomerase GyrA/ParC subunit family.</text>
</comment>
<reference evidence="10 11" key="1">
    <citation type="journal article" date="2020" name="Syst. Appl. Microbiol.">
        <title>Alienimonas chondri sp. nov., a novel planctomycete isolated from the biofilm of the red alga Chondrus crispus.</title>
        <authorList>
            <person name="Vitorino I."/>
            <person name="Albuquerque L."/>
            <person name="Wiegand S."/>
            <person name="Kallscheuer N."/>
            <person name="da Costa M.S."/>
            <person name="Lobo-da-Cunha A."/>
            <person name="Jogler C."/>
            <person name="Lage O.M."/>
        </authorList>
    </citation>
    <scope>NUCLEOTIDE SEQUENCE [LARGE SCALE GENOMIC DNA]</scope>
    <source>
        <strain evidence="10 11">LzC2</strain>
    </source>
</reference>
<feature type="region of interest" description="Disordered" evidence="8">
    <location>
        <begin position="811"/>
        <end position="848"/>
    </location>
</feature>
<dbReference type="CDD" id="cd00187">
    <property type="entry name" value="TOP4c"/>
    <property type="match status" value="1"/>
</dbReference>
<gene>
    <name evidence="10" type="primary">gyrA_2</name>
    <name evidence="10" type="ORF">LzC2_30600</name>
</gene>
<proteinExistence type="inferred from homology"/>
<sequence length="848" mass="92448">MASSPPSSNGSAKKKTRRRKKSVRPEGRPAVRYVSLADETRRRYLNYALSVISSRALPDARDGLKPVQRRILYVMGRELNLGPGAKTAKCARIVGDTIGKYHPHGDTAAYDTLVRLAQDHAMRVPLVEGQGNFGSVLGLPAAAARYTEARLTAPAASLMAELGKNTVPTRPTYDAERTEPVVFPAAFPHLLVNGATGIAVGMATNVPPHNLREVINSACHLIDDPDATVAQLMQKGVKGPDFPLGGRIVSDRADIRTAYEEGRGSIKVRAVWDFDPEDAQQKKGRKKAQPARLVIDSLPHGVTSGAVVADLKALAESRKIPQMLGAEDETDRTHGLRVVVTVKSKEDADTVMAYLYKHTALEQNFAVNLTALVPDEAFVEDDPDNAEAPRGLGETEPGFDEPGDDDPAETALIDGGDDVPLVPRRLDLKQLLRVFLDFRLQTVTRRLTHDLRVLRRRIHLLEGFEILFSGIDKAIRIIRGSSGKADARVQMMDAFPLDERQTNAILEMMLYKISRLEIDEVLGELAEKRDAADRLVKLLGSEKELWALIRAELKEIGEEYSDRRRTTLGGSDEVEEFDPTAYIVREDTNVVLTRDGWIKRLGTINAVDALRTREGDETICVLGASTLDAIVFFAEDGAAYTLPVDQIPASTGYGEPLGKHVKLDDGVRIVAALSTDERFTPADFEVEGTPSLAPHLFVATEQGQVSRVGLSAFRDPSTRGGRKYLRLADGDKVVHVERVDGADSVFLATKKARVLHFKTDSVPVLAGPGKGVKGIDLEKSDAVLGAQLCRRPSDVLQTINVNDKQLSFGQMKYTPTGRGGKGVKTSQRTGFQSVIGPGPQLADWGATK</sequence>